<dbReference type="NCBIfam" id="TIGR03020">
    <property type="entry name" value="EpsA"/>
    <property type="match status" value="1"/>
</dbReference>
<sequence>MNFLSLRSSDYQRYARIIQEGVAVRTHFCLLKWLQGEIQHYLPHEIMFAAWGDFDSNYIHHDIVSALPGVRTNRSNTGYFSPTLCNLHRQWIELGKAPCTLNIDSLGLLFENWRQQCSLGAALQDMRSCLLHGISDKRGHHDCFYVIFSSKDNLSSSTLSAMEMLLPCLDMALRHITPLSPHLSLVANLLKSEAHGLSEREIEIMGWVKMGKTNAEIASILNISLFTVQNHIRHIFKKLDVNNRPQAVFKMERILSHD</sequence>
<dbReference type="InterPro" id="IPR036388">
    <property type="entry name" value="WH-like_DNA-bd_sf"/>
</dbReference>
<dbReference type="PROSITE" id="PS00622">
    <property type="entry name" value="HTH_LUXR_1"/>
    <property type="match status" value="1"/>
</dbReference>
<keyword evidence="2" id="KW-0238">DNA-binding</keyword>
<evidence type="ECO:0000259" key="4">
    <source>
        <dbReference type="PROSITE" id="PS50043"/>
    </source>
</evidence>
<evidence type="ECO:0000313" key="5">
    <source>
        <dbReference type="EMBL" id="SDQ67468.1"/>
    </source>
</evidence>
<accession>A0ABY0TDP5</accession>
<evidence type="ECO:0000313" key="6">
    <source>
        <dbReference type="Proteomes" id="UP000183471"/>
    </source>
</evidence>
<evidence type="ECO:0000256" key="2">
    <source>
        <dbReference type="ARBA" id="ARBA00023125"/>
    </source>
</evidence>
<dbReference type="Gene3D" id="1.10.10.10">
    <property type="entry name" value="Winged helix-like DNA-binding domain superfamily/Winged helix DNA-binding domain"/>
    <property type="match status" value="1"/>
</dbReference>
<dbReference type="PROSITE" id="PS50043">
    <property type="entry name" value="HTH_LUXR_2"/>
    <property type="match status" value="1"/>
</dbReference>
<keyword evidence="6" id="KW-1185">Reference proteome</keyword>
<dbReference type="EMBL" id="FNKY01000001">
    <property type="protein sequence ID" value="SDQ67468.1"/>
    <property type="molecule type" value="Genomic_DNA"/>
</dbReference>
<gene>
    <name evidence="5" type="ORF">SAMN05216402_1801</name>
</gene>
<dbReference type="RefSeq" id="WP_074632001.1">
    <property type="nucleotide sequence ID" value="NZ_FNKY01000001.1"/>
</dbReference>
<comment type="caution">
    <text evidence="5">The sequence shown here is derived from an EMBL/GenBank/DDBJ whole genome shotgun (WGS) entry which is preliminary data.</text>
</comment>
<evidence type="ECO:0000256" key="1">
    <source>
        <dbReference type="ARBA" id="ARBA00023015"/>
    </source>
</evidence>
<dbReference type="PANTHER" id="PTHR44688">
    <property type="entry name" value="DNA-BINDING TRANSCRIPTIONAL ACTIVATOR DEVR_DOSR"/>
    <property type="match status" value="1"/>
</dbReference>
<dbReference type="SMART" id="SM00421">
    <property type="entry name" value="HTH_LUXR"/>
    <property type="match status" value="1"/>
</dbReference>
<keyword evidence="3" id="KW-0804">Transcription</keyword>
<dbReference type="Proteomes" id="UP000183471">
    <property type="component" value="Unassembled WGS sequence"/>
</dbReference>
<dbReference type="PRINTS" id="PR00038">
    <property type="entry name" value="HTHLUXR"/>
</dbReference>
<dbReference type="SUPFAM" id="SSF46894">
    <property type="entry name" value="C-terminal effector domain of the bipartite response regulators"/>
    <property type="match status" value="1"/>
</dbReference>
<dbReference type="InterPro" id="IPR016032">
    <property type="entry name" value="Sig_transdc_resp-reg_C-effctor"/>
</dbReference>
<protein>
    <submittedName>
        <fullName evidence="5">Transcriptional regulator EpsA</fullName>
    </submittedName>
</protein>
<name>A0ABY0TDP5_9PROT</name>
<keyword evidence="1" id="KW-0805">Transcription regulation</keyword>
<dbReference type="Pfam" id="PF00196">
    <property type="entry name" value="GerE"/>
    <property type="match status" value="1"/>
</dbReference>
<evidence type="ECO:0000256" key="3">
    <source>
        <dbReference type="ARBA" id="ARBA00023163"/>
    </source>
</evidence>
<feature type="domain" description="HTH luxR-type" evidence="4">
    <location>
        <begin position="190"/>
        <end position="255"/>
    </location>
</feature>
<dbReference type="CDD" id="cd06170">
    <property type="entry name" value="LuxR_C_like"/>
    <property type="match status" value="1"/>
</dbReference>
<dbReference type="InterPro" id="IPR017470">
    <property type="entry name" value="Tscrpt_reg_EpsA"/>
</dbReference>
<reference evidence="5 6" key="1">
    <citation type="submission" date="2016-10" db="EMBL/GenBank/DDBJ databases">
        <authorList>
            <person name="Varghese N."/>
            <person name="Submissions S."/>
        </authorList>
    </citation>
    <scope>NUCLEOTIDE SEQUENCE [LARGE SCALE GENOMIC DNA]</scope>
    <source>
        <strain evidence="5 6">Nl1</strain>
    </source>
</reference>
<proteinExistence type="predicted"/>
<dbReference type="InterPro" id="IPR000792">
    <property type="entry name" value="Tscrpt_reg_LuxR_C"/>
</dbReference>
<dbReference type="PANTHER" id="PTHR44688:SF16">
    <property type="entry name" value="DNA-BINDING TRANSCRIPTIONAL ACTIVATOR DEVR_DOSR"/>
    <property type="match status" value="1"/>
</dbReference>
<organism evidence="5 6">
    <name type="scientific">Nitrosospira multiformis</name>
    <dbReference type="NCBI Taxonomy" id="1231"/>
    <lineage>
        <taxon>Bacteria</taxon>
        <taxon>Pseudomonadati</taxon>
        <taxon>Pseudomonadota</taxon>
        <taxon>Betaproteobacteria</taxon>
        <taxon>Nitrosomonadales</taxon>
        <taxon>Nitrosomonadaceae</taxon>
        <taxon>Nitrosospira</taxon>
    </lineage>
</organism>